<proteinExistence type="predicted"/>
<keyword evidence="1" id="KW-1133">Transmembrane helix</keyword>
<dbReference type="Proteomes" id="UP000264589">
    <property type="component" value="Unassembled WGS sequence"/>
</dbReference>
<evidence type="ECO:0000313" key="2">
    <source>
        <dbReference type="EMBL" id="RFB05864.1"/>
    </source>
</evidence>
<accession>A0A371RK99</accession>
<dbReference type="AlphaFoldDB" id="A0A371RK99"/>
<organism evidence="2 3">
    <name type="scientific">Parvularcula marina</name>
    <dbReference type="NCBI Taxonomy" id="2292771"/>
    <lineage>
        <taxon>Bacteria</taxon>
        <taxon>Pseudomonadati</taxon>
        <taxon>Pseudomonadota</taxon>
        <taxon>Alphaproteobacteria</taxon>
        <taxon>Parvularculales</taxon>
        <taxon>Parvularculaceae</taxon>
        <taxon>Parvularcula</taxon>
    </lineage>
</organism>
<evidence type="ECO:0000313" key="3">
    <source>
        <dbReference type="Proteomes" id="UP000264589"/>
    </source>
</evidence>
<feature type="transmembrane region" description="Helical" evidence="1">
    <location>
        <begin position="22"/>
        <end position="41"/>
    </location>
</feature>
<dbReference type="EMBL" id="QUQO01000001">
    <property type="protein sequence ID" value="RFB05864.1"/>
    <property type="molecule type" value="Genomic_DNA"/>
</dbReference>
<name>A0A371RK99_9PROT</name>
<protein>
    <submittedName>
        <fullName evidence="2">Uncharacterized protein</fullName>
    </submittedName>
</protein>
<keyword evidence="3" id="KW-1185">Reference proteome</keyword>
<sequence>MTEETQHDLPESGPNLMVLKGIVWGLGVLILMGLGLVAWKISQGPVSTAPREDLALVIEEGDRIVSSSMDNDQLIAVIERDGMPHRIMIVDMRTNEVKEIPVERRVP</sequence>
<comment type="caution">
    <text evidence="2">The sequence shown here is derived from an EMBL/GenBank/DDBJ whole genome shotgun (WGS) entry which is preliminary data.</text>
</comment>
<dbReference type="InParanoid" id="A0A371RK99"/>
<evidence type="ECO:0000256" key="1">
    <source>
        <dbReference type="SAM" id="Phobius"/>
    </source>
</evidence>
<keyword evidence="1" id="KW-0812">Transmembrane</keyword>
<keyword evidence="1" id="KW-0472">Membrane</keyword>
<reference evidence="2 3" key="1">
    <citation type="submission" date="2018-08" db="EMBL/GenBank/DDBJ databases">
        <title>Parvularcula sp. SM1705, isolated from surface water of the South Sea China.</title>
        <authorList>
            <person name="Sun L."/>
        </authorList>
    </citation>
    <scope>NUCLEOTIDE SEQUENCE [LARGE SCALE GENOMIC DNA]</scope>
    <source>
        <strain evidence="2 3">SM1705</strain>
    </source>
</reference>
<gene>
    <name evidence="2" type="ORF">DX908_11650</name>
</gene>